<evidence type="ECO:0000313" key="3">
    <source>
        <dbReference type="EMBL" id="TYO74935.1"/>
    </source>
</evidence>
<feature type="domain" description="HTH iclR-type" evidence="1">
    <location>
        <begin position="32"/>
        <end position="72"/>
    </location>
</feature>
<dbReference type="EMBL" id="VRYN01000009">
    <property type="protein sequence ID" value="TYO74935.1"/>
    <property type="molecule type" value="Genomic_DNA"/>
</dbReference>
<dbReference type="GeneID" id="39854770"/>
<dbReference type="EMBL" id="CP038631">
    <property type="protein sequence ID" value="QCC44612.1"/>
    <property type="molecule type" value="Genomic_DNA"/>
</dbReference>
<evidence type="ECO:0000313" key="2">
    <source>
        <dbReference type="EMBL" id="QCC44612.1"/>
    </source>
</evidence>
<organism evidence="2 4">
    <name type="scientific">Halobacterium salinarum (strain ATCC 33171 / DSM 3754 / JCM 8978 / NBRC 102687 / NCIMB 764 / 91-R6)</name>
    <dbReference type="NCBI Taxonomy" id="2597657"/>
    <lineage>
        <taxon>Archaea</taxon>
        <taxon>Methanobacteriati</taxon>
        <taxon>Methanobacteriota</taxon>
        <taxon>Stenosarchaea group</taxon>
        <taxon>Halobacteria</taxon>
        <taxon>Halobacteriales</taxon>
        <taxon>Halobacteriaceae</taxon>
        <taxon>Halobacterium</taxon>
    </lineage>
</organism>
<reference evidence="2 4" key="1">
    <citation type="journal article" date="2019" name="Microbiol. Resour. Announc.">
        <title>The Genome Sequence of the Halobacterium salinarum Type Strain Is Closely Related to That of Laboratory Strains NRC-1 and R1.</title>
        <authorList>
            <person name="Pfeiffer F."/>
            <person name="Marchfelder A."/>
            <person name="Habermann B."/>
            <person name="Dyall-Smith M.L."/>
        </authorList>
    </citation>
    <scope>NUCLEOTIDE SEQUENCE [LARGE SCALE GENOMIC DNA]</scope>
    <source>
        <strain evidence="2">91-R6</strain>
        <strain evidence="4">ATCC 33171 / DSM 3754 / JCM 8978 / NBRC 102687 / NCIMB 764 / 91-R6</strain>
    </source>
</reference>
<dbReference type="GO" id="GO:0003677">
    <property type="term" value="F:DNA binding"/>
    <property type="evidence" value="ECO:0007669"/>
    <property type="project" value="InterPro"/>
</dbReference>
<evidence type="ECO:0000313" key="5">
    <source>
        <dbReference type="Proteomes" id="UP000323075"/>
    </source>
</evidence>
<dbReference type="Proteomes" id="UP000296216">
    <property type="component" value="Chromosome"/>
</dbReference>
<protein>
    <submittedName>
        <fullName evidence="2">HTH domain protein</fullName>
    </submittedName>
    <submittedName>
        <fullName evidence="3">IclR helix-turn-helix domain-containing protein</fullName>
    </submittedName>
</protein>
<dbReference type="RefSeq" id="WP_136361199.1">
    <property type="nucleotide sequence ID" value="NZ_VRYN01000009.1"/>
</dbReference>
<dbReference type="Proteomes" id="UP000323075">
    <property type="component" value="Unassembled WGS sequence"/>
</dbReference>
<dbReference type="InterPro" id="IPR011991">
    <property type="entry name" value="ArsR-like_HTH"/>
</dbReference>
<dbReference type="GO" id="GO:0006355">
    <property type="term" value="P:regulation of DNA-templated transcription"/>
    <property type="evidence" value="ECO:0007669"/>
    <property type="project" value="InterPro"/>
</dbReference>
<dbReference type="Pfam" id="PF09339">
    <property type="entry name" value="HTH_IclR"/>
    <property type="match status" value="1"/>
</dbReference>
<gene>
    <name evidence="3" type="ORF">APQ99_02177</name>
    <name evidence="2" type="ORF">HBSAL_04520</name>
</gene>
<sequence>MELETKNETYAEGHALTKLFGESAKTKIIAALLSESDVDVNVTDIADLAGLHRTTVYDHIDDLEDLGVVEQTRTVSGSPMYQINRDSDVAEDIAQLHWDLLDVVDEE</sequence>
<evidence type="ECO:0000313" key="4">
    <source>
        <dbReference type="Proteomes" id="UP000296216"/>
    </source>
</evidence>
<dbReference type="InterPro" id="IPR005471">
    <property type="entry name" value="Tscrpt_reg_IclR_N"/>
</dbReference>
<reference evidence="2" key="3">
    <citation type="journal article" name="MicrobiologyOpen">
        <title>Whole-genome comparison between the type strain of Halobacterium salinarum (DSM 3754(T)) and the laboratory strains R1 and NRC-1.</title>
        <authorList>
            <person name="Pfeiffer F."/>
            <person name="Losensky G."/>
            <person name="Marchfelder A."/>
            <person name="Habermann B."/>
            <person name="Dyall-Smith M."/>
        </authorList>
    </citation>
    <scope>NUCLEOTIDE SEQUENCE</scope>
    <source>
        <strain evidence="2">91-R6</strain>
    </source>
</reference>
<dbReference type="Gene3D" id="1.10.10.10">
    <property type="entry name" value="Winged helix-like DNA-binding domain superfamily/Winged helix DNA-binding domain"/>
    <property type="match status" value="1"/>
</dbReference>
<evidence type="ECO:0000259" key="1">
    <source>
        <dbReference type="Pfam" id="PF09339"/>
    </source>
</evidence>
<name>A0A4D6GW40_HALS9</name>
<reference evidence="3 5" key="2">
    <citation type="submission" date="2019-07" db="EMBL/GenBank/DDBJ databases">
        <title>Genomic Encyclopedia of Archaeal and Bacterial Type Strains, Phase II (KMG-II): from individual species to whole genera.</title>
        <authorList>
            <person name="Goeker M."/>
        </authorList>
    </citation>
    <scope>NUCLEOTIDE SEQUENCE [LARGE SCALE GENOMIC DNA]</scope>
    <source>
        <strain evidence="3 5">DSM 3754</strain>
    </source>
</reference>
<dbReference type="SUPFAM" id="SSF46785">
    <property type="entry name" value="Winged helix' DNA-binding domain"/>
    <property type="match status" value="1"/>
</dbReference>
<proteinExistence type="predicted"/>
<dbReference type="CDD" id="cd00090">
    <property type="entry name" value="HTH_ARSR"/>
    <property type="match status" value="1"/>
</dbReference>
<accession>A0A4D6GW40</accession>
<dbReference type="InterPro" id="IPR036390">
    <property type="entry name" value="WH_DNA-bd_sf"/>
</dbReference>
<dbReference type="InterPro" id="IPR036388">
    <property type="entry name" value="WH-like_DNA-bd_sf"/>
</dbReference>
<dbReference type="AlphaFoldDB" id="A0A4D6GW40"/>